<dbReference type="Pfam" id="PF02950">
    <property type="entry name" value="Conotoxin"/>
    <property type="match status" value="1"/>
</dbReference>
<proteinExistence type="evidence at transcript level"/>
<dbReference type="GO" id="GO:0005576">
    <property type="term" value="C:extracellular region"/>
    <property type="evidence" value="ECO:0007669"/>
    <property type="project" value="UniProtKB-SubCell"/>
</dbReference>
<sequence>MKLTCVMIVAALFLTACQLSTAASFARDKEEYPAVRSSDGMQDSKDLTLAKKCKEQSQFCGPNHKCCTSTCTDGICPIVPVTADILY</sequence>
<evidence type="ECO:0000256" key="3">
    <source>
        <dbReference type="SAM" id="SignalP"/>
    </source>
</evidence>
<protein>
    <submittedName>
        <fullName evidence="4">G130 RS Superfamily O1 precursor conopeptide</fullName>
    </submittedName>
</protein>
<dbReference type="PROSITE" id="PS51257">
    <property type="entry name" value="PROKAR_LIPOPROTEIN"/>
    <property type="match status" value="1"/>
</dbReference>
<dbReference type="AlphaFoldDB" id="X5IG60"/>
<dbReference type="InterPro" id="IPR004214">
    <property type="entry name" value="Conotoxin"/>
</dbReference>
<name>X5IG60_CONGE</name>
<feature type="signal peptide" evidence="3">
    <location>
        <begin position="1"/>
        <end position="22"/>
    </location>
</feature>
<evidence type="ECO:0000256" key="1">
    <source>
        <dbReference type="ARBA" id="ARBA00004613"/>
    </source>
</evidence>
<keyword evidence="3" id="KW-0732">Signal</keyword>
<evidence type="ECO:0000256" key="2">
    <source>
        <dbReference type="ARBA" id="ARBA00022525"/>
    </source>
</evidence>
<organism evidence="4">
    <name type="scientific">Conus geographus</name>
    <name type="common">Geography cone</name>
    <name type="synonym">Nubecula geographus</name>
    <dbReference type="NCBI Taxonomy" id="6491"/>
    <lineage>
        <taxon>Eukaryota</taxon>
        <taxon>Metazoa</taxon>
        <taxon>Spiralia</taxon>
        <taxon>Lophotrochozoa</taxon>
        <taxon>Mollusca</taxon>
        <taxon>Gastropoda</taxon>
        <taxon>Caenogastropoda</taxon>
        <taxon>Neogastropoda</taxon>
        <taxon>Conoidea</taxon>
        <taxon>Conidae</taxon>
        <taxon>Conus</taxon>
        <taxon>Gastridium</taxon>
    </lineage>
</organism>
<accession>X5IG60</accession>
<evidence type="ECO:0000313" key="4">
    <source>
        <dbReference type="EMBL" id="BAO65663.1"/>
    </source>
</evidence>
<comment type="subcellular location">
    <subcellularLocation>
        <location evidence="1">Secreted</location>
    </subcellularLocation>
</comment>
<feature type="chain" id="PRO_5004956206" evidence="3">
    <location>
        <begin position="23"/>
        <end position="87"/>
    </location>
</feature>
<dbReference type="GO" id="GO:0008200">
    <property type="term" value="F:ion channel inhibitor activity"/>
    <property type="evidence" value="ECO:0007669"/>
    <property type="project" value="InterPro"/>
</dbReference>
<keyword evidence="2" id="KW-0964">Secreted</keyword>
<dbReference type="EMBL" id="AB910895">
    <property type="protein sequence ID" value="BAO65663.1"/>
    <property type="molecule type" value="mRNA"/>
</dbReference>
<reference evidence="4" key="1">
    <citation type="journal article" date="2014" name="Nat. Commun.">
        <title>Evolution of separate predation- and defence-evoked venoms in carnivorous cone snails.</title>
        <authorList>
            <person name="Dutertre S."/>
            <person name="Jin A.-H."/>
            <person name="Vetter I."/>
            <person name="Hamilton B."/>
            <person name="Sunagar K."/>
            <person name="Lavergne V."/>
            <person name="Dutertre V."/>
            <person name="Fry B.G."/>
            <person name="Antunes A."/>
            <person name="Venter D.J."/>
            <person name="Alewood P.F."/>
            <person name="Lewis R.J."/>
        </authorList>
    </citation>
    <scope>NUCLEOTIDE SEQUENCE</scope>
    <source>
        <strain evidence="4">G130</strain>
        <tissue evidence="4">Radular sac</tissue>
    </source>
</reference>